<feature type="signal peptide" evidence="1">
    <location>
        <begin position="1"/>
        <end position="24"/>
    </location>
</feature>
<evidence type="ECO:0000313" key="4">
    <source>
        <dbReference type="Proteomes" id="UP000757103"/>
    </source>
</evidence>
<name>A0A921MPQ7_9BACT</name>
<dbReference type="Proteomes" id="UP000757103">
    <property type="component" value="Unassembled WGS sequence"/>
</dbReference>
<keyword evidence="3" id="KW-0645">Protease</keyword>
<dbReference type="InterPro" id="IPR036116">
    <property type="entry name" value="FN3_sf"/>
</dbReference>
<keyword evidence="3" id="KW-0378">Hydrolase</keyword>
<accession>A0A921MPQ7</accession>
<dbReference type="SUPFAM" id="SSF49265">
    <property type="entry name" value="Fibronectin type III"/>
    <property type="match status" value="1"/>
</dbReference>
<comment type="caution">
    <text evidence="3">The sequence shown here is derived from an EMBL/GenBank/DDBJ whole genome shotgun (WGS) entry which is preliminary data.</text>
</comment>
<dbReference type="PROSITE" id="PS50853">
    <property type="entry name" value="FN3"/>
    <property type="match status" value="1"/>
</dbReference>
<reference evidence="3" key="2">
    <citation type="submission" date="2021-09" db="EMBL/GenBank/DDBJ databases">
        <authorList>
            <person name="Gilroy R."/>
        </authorList>
    </citation>
    <scope>NUCLEOTIDE SEQUENCE</scope>
    <source>
        <strain evidence="3">CHK121-7720</strain>
    </source>
</reference>
<sequence length="1502" mass="167426">MRKVRLLSLLAFLGALLLALPTNAQTESRDVYGWLRYDDYNQSDYGICKFTTDNAENIQSVWPYDPARVACAGAYAEGFYYVYLYETDGSNATPYSFNRINLATGESSQVADYRGMPFLFQDMTYDYSTQTMFATAYDESAYTAVLLKIDLTTGEATAVGQMGETKFMTLACSYEGQLYAIDIDYGDLWSIDKSTGATTSIGNTGERVNDYLQTMEFDHETNLLYWAGDNFWGTVDTNTGEAKEISWLGNYAQVVGLYIPFKKTNADAPAEIADLTVTPGEQGVLSALLNWTNPATTFGGGSLAELSRLEIYRNDQLVHTIDNPVIGQKESWTDTQIPEKGLQVYSLSAINSQGNSLTTAQAVFVGRDLPAAPAQPVVTRLDDTSARISWQAPQSGINGGWIDASSLTYKITRQPGNQIIAGSISATEYIDNTIDSRDYYAYQIQAITPEGESPVVTTDKLVLGPALSVPYFCNFATDDQFALWSVIDANHDDYSWKRETTMDAAYYYYNEDGMTGGDDWLISSPIHLEKGKSYRLRFKLQAYDSSYPEKVAVYLGTDASIEGQTVQLGDYLVEESTLTEHKVILPQDLETDNYYISFHCYSDPNMYILYLTDVTLEEVNEGSISGIVTDGTNPLEGVTVSIQGHDLQQTTDESGAYTFKELEIGSYTLRFDKMGYRPAEQTGITVEMGETTTVNQTMELLPVYSVSGKLVNVQNRPVDQAKLSITGYADYSTQSGTDGSFSFPQVYEAEQYALSIERYGMSDTTLTINVTGGDLVLNNIVLTDKPLPPHAVSATRQGETTVIAWEEPVDTRQFRHDNGIHSGRLGTSSSTAKSVYGAVFRTPAKLMQMTWFTENYLTTHPTVNVFVFDLDAEGNPTSTLLFSQMNVPNKDMEWTTFDFPEPIDAPNGYMLAISYEGHVGLGLDNGEGPDYPFTEQTNCYAEDYTTGQFTYTEEHDIRRSLMIRGIGILLGEDELPSTTTDKRYSVWRLTDGQQETPSEWTLLTATPVEGLTYTDNTWNALTQGIYRYAVTTGYNNGAIVSPATFSQPLDKDMYTRITLNLKTNTPQNEAQSAQVVLAHVDGNADHVYTGTADKAGQVVFDRVWKGLYNVSITLKGFNDFTVQNADFSTENNYTLSDYTLQEYIVNPFNLEVVKDDQQQGYIFNWNVADYLFDDFESHTDFAINSPGSVGWSYIDGDGRETYGIDWVDFINDELPKAYIVFNPYTTDPNIALFDSNIRPHSGEKYLASFPARPGANDDYVISPELNFNRDFVLKFYAKSYTDDYGEEQMNVGYSTTGKEATDFIWLNEEGPISVPMSQWNEYRYTIPAEARYVTINCVSDNVFIFMVDDIFIGLELPDGVDLEKMKDDISFEVYLDGERVNTTPQSSYLFTGLSKGTHKAGVKAVFSSVTTPLTEIEFEVDEESGIARNQANSLTVHPNPAQDVVTVSGEYDYLSILNLSGHEVSRYTAHEVISVRELPAGVYIVRIVAGNRVETTKLIVTR</sequence>
<dbReference type="InterPro" id="IPR003961">
    <property type="entry name" value="FN3_dom"/>
</dbReference>
<dbReference type="EMBL" id="DYUD01000012">
    <property type="protein sequence ID" value="HJG88518.1"/>
    <property type="molecule type" value="Genomic_DNA"/>
</dbReference>
<dbReference type="Gene3D" id="2.60.120.200">
    <property type="match status" value="2"/>
</dbReference>
<keyword evidence="3" id="KW-0121">Carboxypeptidase</keyword>
<dbReference type="Pfam" id="PF13620">
    <property type="entry name" value="CarboxypepD_reg"/>
    <property type="match status" value="1"/>
</dbReference>
<dbReference type="SUPFAM" id="SSF63825">
    <property type="entry name" value="YWTD domain"/>
    <property type="match status" value="1"/>
</dbReference>
<dbReference type="Pfam" id="PF18962">
    <property type="entry name" value="Por_Secre_tail"/>
    <property type="match status" value="1"/>
</dbReference>
<feature type="chain" id="PRO_5038117397" evidence="1">
    <location>
        <begin position="25"/>
        <end position="1502"/>
    </location>
</feature>
<gene>
    <name evidence="3" type="ORF">K8U91_03440</name>
</gene>
<organism evidence="3 4">
    <name type="scientific">Barnesiella viscericola</name>
    <dbReference type="NCBI Taxonomy" id="397865"/>
    <lineage>
        <taxon>Bacteria</taxon>
        <taxon>Pseudomonadati</taxon>
        <taxon>Bacteroidota</taxon>
        <taxon>Bacteroidia</taxon>
        <taxon>Bacteroidales</taxon>
        <taxon>Barnesiellaceae</taxon>
        <taxon>Barnesiella</taxon>
    </lineage>
</organism>
<evidence type="ECO:0000313" key="3">
    <source>
        <dbReference type="EMBL" id="HJG88518.1"/>
    </source>
</evidence>
<reference evidence="3" key="1">
    <citation type="journal article" date="2021" name="PeerJ">
        <title>Extensive microbial diversity within the chicken gut microbiome revealed by metagenomics and culture.</title>
        <authorList>
            <person name="Gilroy R."/>
            <person name="Ravi A."/>
            <person name="Getino M."/>
            <person name="Pursley I."/>
            <person name="Horton D.L."/>
            <person name="Alikhan N.F."/>
            <person name="Baker D."/>
            <person name="Gharbi K."/>
            <person name="Hall N."/>
            <person name="Watson M."/>
            <person name="Adriaenssens E.M."/>
            <person name="Foster-Nyarko E."/>
            <person name="Jarju S."/>
            <person name="Secka A."/>
            <person name="Antonio M."/>
            <person name="Oren A."/>
            <person name="Chaudhuri R.R."/>
            <person name="La Ragione R."/>
            <person name="Hildebrand F."/>
            <person name="Pallen M.J."/>
        </authorList>
    </citation>
    <scope>NUCLEOTIDE SEQUENCE</scope>
    <source>
        <strain evidence="3">CHK121-7720</strain>
    </source>
</reference>
<dbReference type="GO" id="GO:0004180">
    <property type="term" value="F:carboxypeptidase activity"/>
    <property type="evidence" value="ECO:0007669"/>
    <property type="project" value="UniProtKB-KW"/>
</dbReference>
<protein>
    <submittedName>
        <fullName evidence="3">Carboxypeptidase regulatory-like domain-containing protein</fullName>
    </submittedName>
</protein>
<dbReference type="RefSeq" id="WP_273305562.1">
    <property type="nucleotide sequence ID" value="NZ_DYUD01000012.1"/>
</dbReference>
<dbReference type="InterPro" id="IPR026444">
    <property type="entry name" value="Secre_tail"/>
</dbReference>
<proteinExistence type="predicted"/>
<dbReference type="InterPro" id="IPR013783">
    <property type="entry name" value="Ig-like_fold"/>
</dbReference>
<dbReference type="NCBIfam" id="TIGR04183">
    <property type="entry name" value="Por_Secre_tail"/>
    <property type="match status" value="1"/>
</dbReference>
<evidence type="ECO:0000259" key="2">
    <source>
        <dbReference type="PROSITE" id="PS50853"/>
    </source>
</evidence>
<dbReference type="NCBIfam" id="NF038128">
    <property type="entry name" value="choice_anch_J"/>
    <property type="match status" value="2"/>
</dbReference>
<dbReference type="GO" id="GO:0030246">
    <property type="term" value="F:carbohydrate binding"/>
    <property type="evidence" value="ECO:0007669"/>
    <property type="project" value="InterPro"/>
</dbReference>
<dbReference type="InterPro" id="IPR013784">
    <property type="entry name" value="Carb-bd-like_fold"/>
</dbReference>
<dbReference type="SMART" id="SM00060">
    <property type="entry name" value="FN3"/>
    <property type="match status" value="2"/>
</dbReference>
<dbReference type="SUPFAM" id="SSF49452">
    <property type="entry name" value="Starch-binding domain-like"/>
    <property type="match status" value="2"/>
</dbReference>
<feature type="domain" description="Fibronectin type-III" evidence="2">
    <location>
        <begin position="372"/>
        <end position="466"/>
    </location>
</feature>
<dbReference type="CDD" id="cd00063">
    <property type="entry name" value="FN3"/>
    <property type="match status" value="1"/>
</dbReference>
<dbReference type="Gene3D" id="2.60.40.10">
    <property type="entry name" value="Immunoglobulins"/>
    <property type="match status" value="1"/>
</dbReference>
<evidence type="ECO:0000256" key="1">
    <source>
        <dbReference type="SAM" id="SignalP"/>
    </source>
</evidence>
<keyword evidence="1" id="KW-0732">Signal</keyword>
<dbReference type="Gene3D" id="2.60.40.1120">
    <property type="entry name" value="Carboxypeptidase-like, regulatory domain"/>
    <property type="match status" value="1"/>
</dbReference>